<dbReference type="PANTHER" id="PTHR34427:SF5">
    <property type="entry name" value="DUF4283 DOMAIN-CONTAINING PROTEIN"/>
    <property type="match status" value="1"/>
</dbReference>
<protein>
    <submittedName>
        <fullName evidence="1">Uncharacterized protein</fullName>
    </submittedName>
</protein>
<dbReference type="Proteomes" id="UP000242715">
    <property type="component" value="Unassembled WGS sequence"/>
</dbReference>
<name>A0A2Z6ML82_TRISU</name>
<gene>
    <name evidence="1" type="ORF">TSUD_229580</name>
</gene>
<dbReference type="EMBL" id="DF973190">
    <property type="protein sequence ID" value="GAU18967.1"/>
    <property type="molecule type" value="Genomic_DNA"/>
</dbReference>
<keyword evidence="2" id="KW-1185">Reference proteome</keyword>
<dbReference type="OrthoDB" id="1080235at2759"/>
<organism evidence="1 2">
    <name type="scientific">Trifolium subterraneum</name>
    <name type="common">Subterranean clover</name>
    <dbReference type="NCBI Taxonomy" id="3900"/>
    <lineage>
        <taxon>Eukaryota</taxon>
        <taxon>Viridiplantae</taxon>
        <taxon>Streptophyta</taxon>
        <taxon>Embryophyta</taxon>
        <taxon>Tracheophyta</taxon>
        <taxon>Spermatophyta</taxon>
        <taxon>Magnoliopsida</taxon>
        <taxon>eudicotyledons</taxon>
        <taxon>Gunneridae</taxon>
        <taxon>Pentapetalae</taxon>
        <taxon>rosids</taxon>
        <taxon>fabids</taxon>
        <taxon>Fabales</taxon>
        <taxon>Fabaceae</taxon>
        <taxon>Papilionoideae</taxon>
        <taxon>50 kb inversion clade</taxon>
        <taxon>NPAAA clade</taxon>
        <taxon>Hologalegina</taxon>
        <taxon>IRL clade</taxon>
        <taxon>Trifolieae</taxon>
        <taxon>Trifolium</taxon>
    </lineage>
</organism>
<accession>A0A2Z6ML82</accession>
<evidence type="ECO:0000313" key="1">
    <source>
        <dbReference type="EMBL" id="GAU18967.1"/>
    </source>
</evidence>
<evidence type="ECO:0000313" key="2">
    <source>
        <dbReference type="Proteomes" id="UP000242715"/>
    </source>
</evidence>
<dbReference type="AlphaFoldDB" id="A0A2Z6ML82"/>
<proteinExistence type="predicted"/>
<sequence length="161" mass="18458">MDEAQAGRSFKKAVLGIRDEGDSMRDLQVMKVPINEELCKELQGSMVGYLAREQDVRRIQTTFYMEGFPSVLVTHMGGNMALIRSSVEGDVARLVRSKKESVEYYFSKIKPWNPGLLVVQREVWIQVYGIPLHIWGEEFFKMVGNRLGVFLDFDEETISMS</sequence>
<reference evidence="2" key="1">
    <citation type="journal article" date="2017" name="Front. Plant Sci.">
        <title>Climate Clever Clovers: New Paradigm to Reduce the Environmental Footprint of Ruminants by Breeding Low Methanogenic Forages Utilizing Haplotype Variation.</title>
        <authorList>
            <person name="Kaur P."/>
            <person name="Appels R."/>
            <person name="Bayer P.E."/>
            <person name="Keeble-Gagnere G."/>
            <person name="Wang J."/>
            <person name="Hirakawa H."/>
            <person name="Shirasawa K."/>
            <person name="Vercoe P."/>
            <person name="Stefanova K."/>
            <person name="Durmic Z."/>
            <person name="Nichols P."/>
            <person name="Revell C."/>
            <person name="Isobe S.N."/>
            <person name="Edwards D."/>
            <person name="Erskine W."/>
        </authorList>
    </citation>
    <scope>NUCLEOTIDE SEQUENCE [LARGE SCALE GENOMIC DNA]</scope>
    <source>
        <strain evidence="2">cv. Daliak</strain>
    </source>
</reference>
<dbReference type="PANTHER" id="PTHR34427">
    <property type="entry name" value="DUF4283 DOMAIN PROTEIN"/>
    <property type="match status" value="1"/>
</dbReference>